<evidence type="ECO:0000256" key="2">
    <source>
        <dbReference type="ARBA" id="ARBA00004629"/>
    </source>
</evidence>
<evidence type="ECO:0000256" key="10">
    <source>
        <dbReference type="SAM" id="Coils"/>
    </source>
</evidence>
<evidence type="ECO:0000256" key="7">
    <source>
        <dbReference type="ARBA" id="ARBA00023242"/>
    </source>
</evidence>
<accession>A0AAN6GSJ9</accession>
<reference evidence="12" key="1">
    <citation type="journal article" date="2023" name="PhytoFront">
        <title>Draft Genome Resources of Seven Strains of Tilletia horrida, Causal Agent of Kernel Smut of Rice.</title>
        <authorList>
            <person name="Khanal S."/>
            <person name="Antony Babu S."/>
            <person name="Zhou X.G."/>
        </authorList>
    </citation>
    <scope>NUCLEOTIDE SEQUENCE</scope>
    <source>
        <strain evidence="12">TX6</strain>
    </source>
</reference>
<feature type="compositionally biased region" description="Polar residues" evidence="11">
    <location>
        <begin position="81"/>
        <end position="103"/>
    </location>
</feature>
<evidence type="ECO:0000256" key="11">
    <source>
        <dbReference type="SAM" id="MobiDB-lite"/>
    </source>
</evidence>
<feature type="compositionally biased region" description="Low complexity" evidence="11">
    <location>
        <begin position="68"/>
        <end position="80"/>
    </location>
</feature>
<keyword evidence="13" id="KW-1185">Reference proteome</keyword>
<feature type="region of interest" description="Disordered" evidence="11">
    <location>
        <begin position="1"/>
        <end position="39"/>
    </location>
</feature>
<dbReference type="Pfam" id="PF03980">
    <property type="entry name" value="Nnf1"/>
    <property type="match status" value="1"/>
</dbReference>
<feature type="compositionally biased region" description="Low complexity" evidence="11">
    <location>
        <begin position="7"/>
        <end position="25"/>
    </location>
</feature>
<gene>
    <name evidence="12" type="ORF">OC846_003212</name>
</gene>
<name>A0AAN6GSJ9_9BASI</name>
<keyword evidence="3" id="KW-0158">Chromosome</keyword>
<comment type="caution">
    <text evidence="12">The sequence shown here is derived from an EMBL/GenBank/DDBJ whole genome shotgun (WGS) entry which is preliminary data.</text>
</comment>
<protein>
    <submittedName>
        <fullName evidence="12">Uncharacterized protein</fullName>
    </submittedName>
</protein>
<evidence type="ECO:0000256" key="5">
    <source>
        <dbReference type="ARBA" id="ARBA00022776"/>
    </source>
</evidence>
<comment type="subcellular location">
    <subcellularLocation>
        <location evidence="2">Chromosome</location>
        <location evidence="2">Centromere</location>
        <location evidence="2">Kinetochore</location>
    </subcellularLocation>
    <subcellularLocation>
        <location evidence="1">Nucleus</location>
    </subcellularLocation>
</comment>
<keyword evidence="9" id="KW-0137">Centromere</keyword>
<dbReference type="AlphaFoldDB" id="A0AAN6GSJ9"/>
<proteinExistence type="predicted"/>
<keyword evidence="4" id="KW-0132">Cell division</keyword>
<organism evidence="12 13">
    <name type="scientific">Tilletia horrida</name>
    <dbReference type="NCBI Taxonomy" id="155126"/>
    <lineage>
        <taxon>Eukaryota</taxon>
        <taxon>Fungi</taxon>
        <taxon>Dikarya</taxon>
        <taxon>Basidiomycota</taxon>
        <taxon>Ustilaginomycotina</taxon>
        <taxon>Exobasidiomycetes</taxon>
        <taxon>Tilletiales</taxon>
        <taxon>Tilletiaceae</taxon>
        <taxon>Tilletia</taxon>
    </lineage>
</organism>
<feature type="region of interest" description="Disordered" evidence="11">
    <location>
        <begin position="68"/>
        <end position="111"/>
    </location>
</feature>
<evidence type="ECO:0000256" key="8">
    <source>
        <dbReference type="ARBA" id="ARBA00023306"/>
    </source>
</evidence>
<dbReference type="GO" id="GO:0051301">
    <property type="term" value="P:cell division"/>
    <property type="evidence" value="ECO:0007669"/>
    <property type="project" value="UniProtKB-KW"/>
</dbReference>
<evidence type="ECO:0000256" key="6">
    <source>
        <dbReference type="ARBA" id="ARBA00022838"/>
    </source>
</evidence>
<evidence type="ECO:0000313" key="13">
    <source>
        <dbReference type="Proteomes" id="UP001176517"/>
    </source>
</evidence>
<sequence length="325" mass="35000">MDASKNAGSSAQRASAARRATLAPRQPAPEPAAKRARASAAPVLGLPYALASSGPSYAPTAASAALLEAASAEPAASQSAGDATSNPPRTGITAPTQNESNPADAQDEPPLDEEAMAAQKEMAAMAENNPRLKQMNVALEKFLGLVDVATEEEKLSAAIPQLASSEDLQRYSRKLVRQLKGFVMTQNVKLVQGFEIDVRMAELNDMIAEANERIAQKLAPESEEMKDAWRPHITAAQMTLARQIPEQQEELKSLEAELKALEEENAREEESLRSEVAKYESQLSSMRNGLVTLDKTVEAISINADAEKNMHETMDILLTEVVPRG</sequence>
<evidence type="ECO:0000313" key="12">
    <source>
        <dbReference type="EMBL" id="KAK0551616.1"/>
    </source>
</evidence>
<evidence type="ECO:0000256" key="1">
    <source>
        <dbReference type="ARBA" id="ARBA00004123"/>
    </source>
</evidence>
<evidence type="ECO:0000256" key="3">
    <source>
        <dbReference type="ARBA" id="ARBA00022454"/>
    </source>
</evidence>
<dbReference type="Proteomes" id="UP001176517">
    <property type="component" value="Unassembled WGS sequence"/>
</dbReference>
<feature type="coiled-coil region" evidence="10">
    <location>
        <begin position="237"/>
        <end position="278"/>
    </location>
</feature>
<keyword evidence="6" id="KW-0995">Kinetochore</keyword>
<evidence type="ECO:0000256" key="9">
    <source>
        <dbReference type="ARBA" id="ARBA00023328"/>
    </source>
</evidence>
<keyword evidence="10" id="KW-0175">Coiled coil</keyword>
<dbReference type="InterPro" id="IPR007128">
    <property type="entry name" value="PMF1/Nnf1"/>
</dbReference>
<dbReference type="GO" id="GO:0005634">
    <property type="term" value="C:nucleus"/>
    <property type="evidence" value="ECO:0007669"/>
    <property type="project" value="UniProtKB-SubCell"/>
</dbReference>
<keyword evidence="5" id="KW-0498">Mitosis</keyword>
<dbReference type="EMBL" id="JAPDMZ010000074">
    <property type="protein sequence ID" value="KAK0551616.1"/>
    <property type="molecule type" value="Genomic_DNA"/>
</dbReference>
<keyword evidence="7" id="KW-0539">Nucleus</keyword>
<dbReference type="GO" id="GO:0000444">
    <property type="term" value="C:MIS12/MIND type complex"/>
    <property type="evidence" value="ECO:0007669"/>
    <property type="project" value="InterPro"/>
</dbReference>
<keyword evidence="8" id="KW-0131">Cell cycle</keyword>
<evidence type="ECO:0000256" key="4">
    <source>
        <dbReference type="ARBA" id="ARBA00022618"/>
    </source>
</evidence>